<organism evidence="2 3">
    <name type="scientific">Pseudobowmanella zhangzhouensis</name>
    <dbReference type="NCBI Taxonomy" id="1537679"/>
    <lineage>
        <taxon>Bacteria</taxon>
        <taxon>Pseudomonadati</taxon>
        <taxon>Pseudomonadota</taxon>
        <taxon>Gammaproteobacteria</taxon>
        <taxon>Alteromonadales</taxon>
        <taxon>Alteromonadaceae</taxon>
    </lineage>
</organism>
<evidence type="ECO:0000313" key="2">
    <source>
        <dbReference type="EMBL" id="MFC6441278.1"/>
    </source>
</evidence>
<proteinExistence type="predicted"/>
<dbReference type="EMBL" id="JBHSUS010000001">
    <property type="protein sequence ID" value="MFC6441278.1"/>
    <property type="molecule type" value="Genomic_DNA"/>
</dbReference>
<gene>
    <name evidence="2" type="ORF">ACFP85_14085</name>
</gene>
<accession>A0ABW1XMZ1</accession>
<keyword evidence="1" id="KW-0812">Transmembrane</keyword>
<name>A0ABW1XMZ1_9ALTE</name>
<keyword evidence="1" id="KW-0472">Membrane</keyword>
<evidence type="ECO:0000256" key="1">
    <source>
        <dbReference type="SAM" id="Phobius"/>
    </source>
</evidence>
<dbReference type="Proteomes" id="UP001596364">
    <property type="component" value="Unassembled WGS sequence"/>
</dbReference>
<keyword evidence="3" id="KW-1185">Reference proteome</keyword>
<dbReference type="RefSeq" id="WP_131257954.1">
    <property type="nucleotide sequence ID" value="NZ_JBHSUS010000001.1"/>
</dbReference>
<comment type="caution">
    <text evidence="2">The sequence shown here is derived from an EMBL/GenBank/DDBJ whole genome shotgun (WGS) entry which is preliminary data.</text>
</comment>
<protein>
    <submittedName>
        <fullName evidence="2">Uncharacterized protein</fullName>
    </submittedName>
</protein>
<sequence length="162" mass="17815">MFTNKHVIVAMIVAPILAVLAYFGTDAIVSETPQAAQQGQTYQLVAKPNCRYQSGVCGMQNGDVELDLQLQTDPQGQLRLLLNSNLPLQGAKLAWANGDPVPLTATQQDAQQWQLLLAERPAKDAQLRLVVSINDSLYFAETGTVFFDYETIFGQDFRRGGN</sequence>
<keyword evidence="1" id="KW-1133">Transmembrane helix</keyword>
<feature type="transmembrane region" description="Helical" evidence="1">
    <location>
        <begin position="7"/>
        <end position="24"/>
    </location>
</feature>
<reference evidence="3" key="1">
    <citation type="journal article" date="2019" name="Int. J. Syst. Evol. Microbiol.">
        <title>The Global Catalogue of Microorganisms (GCM) 10K type strain sequencing project: providing services to taxonomists for standard genome sequencing and annotation.</title>
        <authorList>
            <consortium name="The Broad Institute Genomics Platform"/>
            <consortium name="The Broad Institute Genome Sequencing Center for Infectious Disease"/>
            <person name="Wu L."/>
            <person name="Ma J."/>
        </authorList>
    </citation>
    <scope>NUCLEOTIDE SEQUENCE [LARGE SCALE GENOMIC DNA]</scope>
    <source>
        <strain evidence="3">CGMCC 1.16031</strain>
    </source>
</reference>
<evidence type="ECO:0000313" key="3">
    <source>
        <dbReference type="Proteomes" id="UP001596364"/>
    </source>
</evidence>